<accession>A0AAN0JE88</accession>
<keyword evidence="1" id="KW-0812">Transmembrane</keyword>
<name>A0AAN0JE88_AMPQE</name>
<keyword evidence="1" id="KW-1133">Transmembrane helix</keyword>
<organism evidence="2 3">
    <name type="scientific">Amphimedon queenslandica</name>
    <name type="common">Sponge</name>
    <dbReference type="NCBI Taxonomy" id="400682"/>
    <lineage>
        <taxon>Eukaryota</taxon>
        <taxon>Metazoa</taxon>
        <taxon>Porifera</taxon>
        <taxon>Demospongiae</taxon>
        <taxon>Heteroscleromorpha</taxon>
        <taxon>Haplosclerida</taxon>
        <taxon>Niphatidae</taxon>
        <taxon>Amphimedon</taxon>
    </lineage>
</organism>
<feature type="transmembrane region" description="Helical" evidence="1">
    <location>
        <begin position="110"/>
        <end position="129"/>
    </location>
</feature>
<sequence length="168" mass="18884">MFIGLHLFPELIDDKLCPVDDLLIEIVLSIYSPLAITISRAISAIFSVEVAAFLPYLLIYVGLDRAVLSVLCQSIVLLIISQVPKRLLWRFRPYMINRAKIGCSDKTSSFPARTVTCGVVFTYIFHLSYLSLNDPTNDGLFIFYMMITILYVVIPFITTVSKAGPLLQ</sequence>
<evidence type="ECO:0000256" key="1">
    <source>
        <dbReference type="SAM" id="Phobius"/>
    </source>
</evidence>
<reference evidence="3" key="1">
    <citation type="journal article" date="2010" name="Nature">
        <title>The Amphimedon queenslandica genome and the evolution of animal complexity.</title>
        <authorList>
            <person name="Srivastava M."/>
            <person name="Simakov O."/>
            <person name="Chapman J."/>
            <person name="Fahey B."/>
            <person name="Gauthier M.E."/>
            <person name="Mitros T."/>
            <person name="Richards G.S."/>
            <person name="Conaco C."/>
            <person name="Dacre M."/>
            <person name="Hellsten U."/>
            <person name="Larroux C."/>
            <person name="Putnam N.H."/>
            <person name="Stanke M."/>
            <person name="Adamska M."/>
            <person name="Darling A."/>
            <person name="Degnan S.M."/>
            <person name="Oakley T.H."/>
            <person name="Plachetzki D.C."/>
            <person name="Zhai Y."/>
            <person name="Adamski M."/>
            <person name="Calcino A."/>
            <person name="Cummins S.F."/>
            <person name="Goodstein D.M."/>
            <person name="Harris C."/>
            <person name="Jackson D.J."/>
            <person name="Leys S.P."/>
            <person name="Shu S."/>
            <person name="Woodcroft B.J."/>
            <person name="Vervoort M."/>
            <person name="Kosik K.S."/>
            <person name="Manning G."/>
            <person name="Degnan B.M."/>
            <person name="Rokhsar D.S."/>
        </authorList>
    </citation>
    <scope>NUCLEOTIDE SEQUENCE [LARGE SCALE GENOMIC DNA]</scope>
</reference>
<feature type="transmembrane region" description="Helical" evidence="1">
    <location>
        <begin position="41"/>
        <end position="61"/>
    </location>
</feature>
<proteinExistence type="predicted"/>
<dbReference type="RefSeq" id="XP_019855320.1">
    <property type="nucleotide sequence ID" value="XM_019999761.1"/>
</dbReference>
<dbReference type="GeneID" id="109584149"/>
<dbReference type="Proteomes" id="UP000007879">
    <property type="component" value="Unassembled WGS sequence"/>
</dbReference>
<dbReference type="AlphaFoldDB" id="A0AAN0JE88"/>
<keyword evidence="3" id="KW-1185">Reference proteome</keyword>
<dbReference type="EnsemblMetazoa" id="XM_019999761.1">
    <property type="protein sequence ID" value="XP_019855320.1"/>
    <property type="gene ID" value="LOC109584149"/>
</dbReference>
<protein>
    <submittedName>
        <fullName evidence="2">Uncharacterized protein</fullName>
    </submittedName>
</protein>
<evidence type="ECO:0000313" key="3">
    <source>
        <dbReference type="Proteomes" id="UP000007879"/>
    </source>
</evidence>
<reference evidence="2" key="2">
    <citation type="submission" date="2024-06" db="UniProtKB">
        <authorList>
            <consortium name="EnsemblMetazoa"/>
        </authorList>
    </citation>
    <scope>IDENTIFICATION</scope>
</reference>
<evidence type="ECO:0000313" key="2">
    <source>
        <dbReference type="EnsemblMetazoa" id="XP_019855320.1"/>
    </source>
</evidence>
<feature type="transmembrane region" description="Helical" evidence="1">
    <location>
        <begin position="141"/>
        <end position="160"/>
    </location>
</feature>
<keyword evidence="1" id="KW-0472">Membrane</keyword>
<feature type="transmembrane region" description="Helical" evidence="1">
    <location>
        <begin position="67"/>
        <end position="89"/>
    </location>
</feature>
<dbReference type="KEGG" id="aqu:109584149"/>